<reference evidence="2" key="1">
    <citation type="submission" date="2014-02" db="EMBL/GenBank/DDBJ databases">
        <title>The Genome Sequence of Trichophyton rubrum (morphotype fischeri) CBS 288.86.</title>
        <authorList>
            <consortium name="The Broad Institute Genomics Platform"/>
            <person name="Cuomo C.A."/>
            <person name="White T.C."/>
            <person name="Graser Y."/>
            <person name="Martinez-Rossi N."/>
            <person name="Heitman J."/>
            <person name="Young S.K."/>
            <person name="Zeng Q."/>
            <person name="Gargeya S."/>
            <person name="Abouelleil A."/>
            <person name="Alvarado L."/>
            <person name="Chapman S.B."/>
            <person name="Gainer-Dewar J."/>
            <person name="Goldberg J."/>
            <person name="Griggs A."/>
            <person name="Gujja S."/>
            <person name="Hansen M."/>
            <person name="Howarth C."/>
            <person name="Imamovic A."/>
            <person name="Larimer J."/>
            <person name="Martinez D."/>
            <person name="Murphy C."/>
            <person name="Pearson M.D."/>
            <person name="Persinoti G."/>
            <person name="Poon T."/>
            <person name="Priest M."/>
            <person name="Roberts A.D."/>
            <person name="Saif S."/>
            <person name="Shea T.D."/>
            <person name="Sykes S.N."/>
            <person name="Wortman J."/>
            <person name="Nusbaum C."/>
            <person name="Birren B."/>
        </authorList>
    </citation>
    <scope>NUCLEOTIDE SEQUENCE [LARGE SCALE GENOMIC DNA]</scope>
    <source>
        <strain evidence="2">CBS 288.86</strain>
    </source>
</reference>
<evidence type="ECO:0000256" key="1">
    <source>
        <dbReference type="SAM" id="MobiDB-lite"/>
    </source>
</evidence>
<dbReference type="AlphaFoldDB" id="A0A022VTA3"/>
<dbReference type="HOGENOM" id="CLU_007901_1_0_1"/>
<name>A0A022VTA3_TRIRU</name>
<gene>
    <name evidence="2" type="ORF">H103_07179</name>
</gene>
<feature type="compositionally biased region" description="Basic and acidic residues" evidence="1">
    <location>
        <begin position="445"/>
        <end position="457"/>
    </location>
</feature>
<feature type="region of interest" description="Disordered" evidence="1">
    <location>
        <begin position="227"/>
        <end position="251"/>
    </location>
</feature>
<dbReference type="SUPFAM" id="SSF50978">
    <property type="entry name" value="WD40 repeat-like"/>
    <property type="match status" value="1"/>
</dbReference>
<sequence>MGIQSDMSKGAFDPLVRPRPDGLQLSYQFPHRVYDSKVYPIQSPNGSTVIIYGHDVGIRILWRGGKNFKKQKTQQDGAEAKAPVNGVDHNDSIMIIDSDDDEPAPTPPQPEIVLPEFEDDEEEIDPSRPFENIIQYLDVKLDTKVLGIAVPSILPGAARFLSSISPILSNMIVVTAVCSDSSVRIVAVPLIPPPLGTVDAEFWKPQIISLGEGSVQGLPATAALTFTRQTPTDEDGNRRSQSRGRAMQDSPPSLGNWEVLVAIHTSDLSGKLSIYRIPFDGEMAQGKLYSLSTEPQFPIRQQFLKSPASSISFSPCQYPSERHSQLLLSFTNGSVKVYSCLSTPQASNLDRKRSGTNAETSDPTGRWLVTLYTDFDQVPGEVPRRKGIVDAKWALGGKGVFALLSNGEWGVWDIDSSQGDNAHQGRSTSSLSSFAIAGRVGPSERTVRSQGHADSESKPTQFAPLTPSTRRIREEALFRGVPNSATQYATRGCICIIPSNQTWDQPADESVLIWHGTRNAYIPSLAGLRRNYGKQGLFGNNQAGPKPTLIEHINLLGEVQKGIQFLSLPTPANQFNLTPIPTILITAERRLIILAENLLDSAEARQKAQQQGNAPVVKEDDQTMLQRGELDITGMSRVLAGMAASSEASFGRGMQTSSLFS</sequence>
<feature type="compositionally biased region" description="Polar residues" evidence="1">
    <location>
        <begin position="417"/>
        <end position="433"/>
    </location>
</feature>
<dbReference type="Gene3D" id="2.130.10.10">
    <property type="entry name" value="YVTN repeat-like/Quinoprotein amine dehydrogenase"/>
    <property type="match status" value="1"/>
</dbReference>
<evidence type="ECO:0008006" key="3">
    <source>
        <dbReference type="Google" id="ProtNLM"/>
    </source>
</evidence>
<evidence type="ECO:0000313" key="2">
    <source>
        <dbReference type="EMBL" id="EZF49300.1"/>
    </source>
</evidence>
<dbReference type="Proteomes" id="UP000023758">
    <property type="component" value="Unassembled WGS sequence"/>
</dbReference>
<proteinExistence type="predicted"/>
<dbReference type="EMBL" id="KK207906">
    <property type="protein sequence ID" value="EZF49300.1"/>
    <property type="molecule type" value="Genomic_DNA"/>
</dbReference>
<dbReference type="InterPro" id="IPR015943">
    <property type="entry name" value="WD40/YVTN_repeat-like_dom_sf"/>
</dbReference>
<protein>
    <recommendedName>
        <fullName evidence="3">Nucleoporin NUP37</fullName>
    </recommendedName>
</protein>
<organism evidence="2">
    <name type="scientific">Trichophyton rubrum CBS 288.86</name>
    <dbReference type="NCBI Taxonomy" id="1215330"/>
    <lineage>
        <taxon>Eukaryota</taxon>
        <taxon>Fungi</taxon>
        <taxon>Dikarya</taxon>
        <taxon>Ascomycota</taxon>
        <taxon>Pezizomycotina</taxon>
        <taxon>Eurotiomycetes</taxon>
        <taxon>Eurotiomycetidae</taxon>
        <taxon>Onygenales</taxon>
        <taxon>Arthrodermataceae</taxon>
        <taxon>Trichophyton</taxon>
    </lineage>
</organism>
<feature type="region of interest" description="Disordered" evidence="1">
    <location>
        <begin position="417"/>
        <end position="464"/>
    </location>
</feature>
<dbReference type="InterPro" id="IPR036322">
    <property type="entry name" value="WD40_repeat_dom_sf"/>
</dbReference>
<dbReference type="OrthoDB" id="5323870at2759"/>
<accession>A0A022VTA3</accession>